<comment type="caution">
    <text evidence="3">The sequence shown here is derived from an EMBL/GenBank/DDBJ whole genome shotgun (WGS) entry which is preliminary data.</text>
</comment>
<dbReference type="AlphaFoldDB" id="L9XAQ3"/>
<feature type="domain" description="UspA" evidence="2">
    <location>
        <begin position="12"/>
        <end position="146"/>
    </location>
</feature>
<keyword evidence="4" id="KW-1185">Reference proteome</keyword>
<comment type="similarity">
    <text evidence="1">Belongs to the universal stress protein A family.</text>
</comment>
<name>L9XAQ3_9EURY</name>
<protein>
    <submittedName>
        <fullName evidence="3">UspA domain-containing protein</fullName>
    </submittedName>
</protein>
<dbReference type="Pfam" id="PF00582">
    <property type="entry name" value="Usp"/>
    <property type="match status" value="1"/>
</dbReference>
<reference evidence="3 4" key="1">
    <citation type="journal article" date="2014" name="PLoS Genet.">
        <title>Phylogenetically driven sequencing of extremely halophilic archaea reveals strategies for static and dynamic osmo-response.</title>
        <authorList>
            <person name="Becker E.A."/>
            <person name="Seitzer P.M."/>
            <person name="Tritt A."/>
            <person name="Larsen D."/>
            <person name="Krusor M."/>
            <person name="Yao A.I."/>
            <person name="Wu D."/>
            <person name="Madern D."/>
            <person name="Eisen J.A."/>
            <person name="Darling A.E."/>
            <person name="Facciotti M.T."/>
        </authorList>
    </citation>
    <scope>NUCLEOTIDE SEQUENCE [LARGE SCALE GENOMIC DNA]</scope>
    <source>
        <strain evidence="3 4">JCM 12255</strain>
    </source>
</reference>
<gene>
    <name evidence="3" type="ORF">C493_06922</name>
</gene>
<accession>L9XAQ3</accession>
<dbReference type="PANTHER" id="PTHR46268">
    <property type="entry name" value="STRESS RESPONSE PROTEIN NHAX"/>
    <property type="match status" value="1"/>
</dbReference>
<evidence type="ECO:0000259" key="2">
    <source>
        <dbReference type="Pfam" id="PF00582"/>
    </source>
</evidence>
<dbReference type="InterPro" id="IPR014729">
    <property type="entry name" value="Rossmann-like_a/b/a_fold"/>
</dbReference>
<dbReference type="OrthoDB" id="105697at2157"/>
<evidence type="ECO:0000256" key="1">
    <source>
        <dbReference type="ARBA" id="ARBA00008791"/>
    </source>
</evidence>
<evidence type="ECO:0000313" key="3">
    <source>
        <dbReference type="EMBL" id="ELY58717.1"/>
    </source>
</evidence>
<dbReference type="InterPro" id="IPR006015">
    <property type="entry name" value="Universal_stress_UspA"/>
</dbReference>
<dbReference type="Gene3D" id="3.40.50.620">
    <property type="entry name" value="HUPs"/>
    <property type="match status" value="1"/>
</dbReference>
<dbReference type="PRINTS" id="PR01438">
    <property type="entry name" value="UNVRSLSTRESS"/>
</dbReference>
<organism evidence="3 4">
    <name type="scientific">Natronolimnohabitans innermongolicus JCM 12255</name>
    <dbReference type="NCBI Taxonomy" id="1227499"/>
    <lineage>
        <taxon>Archaea</taxon>
        <taxon>Methanobacteriati</taxon>
        <taxon>Methanobacteriota</taxon>
        <taxon>Stenosarchaea group</taxon>
        <taxon>Halobacteria</taxon>
        <taxon>Halobacteriales</taxon>
        <taxon>Natrialbaceae</taxon>
        <taxon>Natronolimnohabitans</taxon>
    </lineage>
</organism>
<evidence type="ECO:0000313" key="4">
    <source>
        <dbReference type="Proteomes" id="UP000011602"/>
    </source>
</evidence>
<proteinExistence type="inferred from homology"/>
<dbReference type="STRING" id="1227499.C493_06922"/>
<sequence length="157" mass="16708">MSNADRVADPPRSILVPTDGSDAATAALERALAHASRTNATVHVLSVLDTTTDPLRFDVADVAELHQAKTDLVDEIVETAGTRDVDVRGAIRRGRPADVALTYADENDIDTIVVGQTGRSRLSKALLGSTTDRLLRQASIPVLVVPADESDTPESRN</sequence>
<dbReference type="CDD" id="cd00293">
    <property type="entry name" value="USP-like"/>
    <property type="match status" value="1"/>
</dbReference>
<dbReference type="PANTHER" id="PTHR46268:SF6">
    <property type="entry name" value="UNIVERSAL STRESS PROTEIN UP12"/>
    <property type="match status" value="1"/>
</dbReference>
<dbReference type="InterPro" id="IPR006016">
    <property type="entry name" value="UspA"/>
</dbReference>
<dbReference type="RefSeq" id="WP_007258686.1">
    <property type="nucleotide sequence ID" value="NZ_AOHZ01000034.1"/>
</dbReference>
<dbReference type="EMBL" id="AOHZ01000034">
    <property type="protein sequence ID" value="ELY58717.1"/>
    <property type="molecule type" value="Genomic_DNA"/>
</dbReference>
<dbReference type="eggNOG" id="arCOG02053">
    <property type="taxonomic scope" value="Archaea"/>
</dbReference>
<dbReference type="SUPFAM" id="SSF52402">
    <property type="entry name" value="Adenine nucleotide alpha hydrolases-like"/>
    <property type="match status" value="1"/>
</dbReference>
<dbReference type="Proteomes" id="UP000011602">
    <property type="component" value="Unassembled WGS sequence"/>
</dbReference>